<gene>
    <name evidence="2" type="ORF">SDC9_45387</name>
</gene>
<proteinExistence type="predicted"/>
<protein>
    <recommendedName>
        <fullName evidence="1">DUF5723 domain-containing protein</fullName>
    </recommendedName>
</protein>
<reference evidence="2" key="1">
    <citation type="submission" date="2019-08" db="EMBL/GenBank/DDBJ databases">
        <authorList>
            <person name="Kucharzyk K."/>
            <person name="Murdoch R.W."/>
            <person name="Higgins S."/>
            <person name="Loffler F."/>
        </authorList>
    </citation>
    <scope>NUCLEOTIDE SEQUENCE</scope>
</reference>
<feature type="domain" description="DUF5723" evidence="1">
    <location>
        <begin position="43"/>
        <end position="441"/>
    </location>
</feature>
<dbReference type="Pfam" id="PF18990">
    <property type="entry name" value="DUF5723"/>
    <property type="match status" value="1"/>
</dbReference>
<organism evidence="2">
    <name type="scientific">bioreactor metagenome</name>
    <dbReference type="NCBI Taxonomy" id="1076179"/>
    <lineage>
        <taxon>unclassified sequences</taxon>
        <taxon>metagenomes</taxon>
        <taxon>ecological metagenomes</taxon>
    </lineage>
</organism>
<name>A0A644W621_9ZZZZ</name>
<comment type="caution">
    <text evidence="2">The sequence shown here is derived from an EMBL/GenBank/DDBJ whole genome shotgun (WGS) entry which is preliminary data.</text>
</comment>
<dbReference type="AlphaFoldDB" id="A0A644W621"/>
<evidence type="ECO:0000259" key="1">
    <source>
        <dbReference type="Pfam" id="PF18990"/>
    </source>
</evidence>
<accession>A0A644W621</accession>
<evidence type="ECO:0000313" key="2">
    <source>
        <dbReference type="EMBL" id="MPL99171.1"/>
    </source>
</evidence>
<sequence>MKLRYILLCIIPILFFNNPVFSQEMWGIVNSNYAGINSTMINPAGMVDSKYWLDINLITLDAFAENNSLYIPHEELYFLEILSPAADYGDDSPVLKDTYDKQRNLNTNFNTRLELPSVMFANGDQAFGFQMSVRGAGSSRGIEYHTSKFIYEGIDFDPQQNKFLELRNMKTSALSWGEIALSYSKAFTTFSSKYMAIGITVKKTLGLGGMYFNVPYADYIVYNDSTLSVEEMDAEYAVSMPLDYSNDEYSSDNGLTLGGGWAMDLGFIYEKKRDGNGFMRVRQLCAQRWSSYKYKLGISILDFGYVKFRDNAFVYSYDNAQTYWPGFNYFDPQSIDGFTTEFNFHFAHSPAADDREFTIGLPTAVSLQYDLHPPGYWFFNTSFVYPTPVFRHSVIRPTQLSFTPRYEKRRFELSIPLSLYEWSRLRAGIAVRIWNVTIGTDYFSSWTGWFDFYGSDIYFSWKMSFAKGNCKHQESHFHKGKRYYKNACPDF</sequence>
<dbReference type="InterPro" id="IPR043781">
    <property type="entry name" value="DUF5723"/>
</dbReference>
<dbReference type="EMBL" id="VSSQ01000650">
    <property type="protein sequence ID" value="MPL99171.1"/>
    <property type="molecule type" value="Genomic_DNA"/>
</dbReference>